<keyword evidence="2" id="KW-1185">Reference proteome</keyword>
<organism evidence="1 2">
    <name type="scientific">Collichthys lucidus</name>
    <name type="common">Big head croaker</name>
    <name type="synonym">Sciaena lucida</name>
    <dbReference type="NCBI Taxonomy" id="240159"/>
    <lineage>
        <taxon>Eukaryota</taxon>
        <taxon>Metazoa</taxon>
        <taxon>Chordata</taxon>
        <taxon>Craniata</taxon>
        <taxon>Vertebrata</taxon>
        <taxon>Euteleostomi</taxon>
        <taxon>Actinopterygii</taxon>
        <taxon>Neopterygii</taxon>
        <taxon>Teleostei</taxon>
        <taxon>Neoteleostei</taxon>
        <taxon>Acanthomorphata</taxon>
        <taxon>Eupercaria</taxon>
        <taxon>Sciaenidae</taxon>
        <taxon>Collichthys</taxon>
    </lineage>
</organism>
<dbReference type="GO" id="GO:0032259">
    <property type="term" value="P:methylation"/>
    <property type="evidence" value="ECO:0007669"/>
    <property type="project" value="UniProtKB-KW"/>
</dbReference>
<reference evidence="1 2" key="1">
    <citation type="submission" date="2019-01" db="EMBL/GenBank/DDBJ databases">
        <title>Genome Assembly of Collichthys lucidus.</title>
        <authorList>
            <person name="Cai M."/>
            <person name="Xiao S."/>
        </authorList>
    </citation>
    <scope>NUCLEOTIDE SEQUENCE [LARGE SCALE GENOMIC DNA]</scope>
    <source>
        <strain evidence="1">JT15FE1705JMU</strain>
        <tissue evidence="1">Muscle</tissue>
    </source>
</reference>
<gene>
    <name evidence="1" type="ORF">D9C73_028376</name>
</gene>
<protein>
    <submittedName>
        <fullName evidence="1">Methyltransferase-like protein 22</fullName>
    </submittedName>
</protein>
<dbReference type="Gene3D" id="2.40.70.10">
    <property type="entry name" value="Acid Proteases"/>
    <property type="match status" value="1"/>
</dbReference>
<proteinExistence type="predicted"/>
<dbReference type="CDD" id="cd00303">
    <property type="entry name" value="retropepsin_like"/>
    <property type="match status" value="1"/>
</dbReference>
<evidence type="ECO:0000313" key="1">
    <source>
        <dbReference type="EMBL" id="TKS65681.1"/>
    </source>
</evidence>
<dbReference type="GO" id="GO:0008168">
    <property type="term" value="F:methyltransferase activity"/>
    <property type="evidence" value="ECO:0007669"/>
    <property type="project" value="UniProtKB-KW"/>
</dbReference>
<name>A0A4U5TXV7_COLLU</name>
<keyword evidence="1" id="KW-0489">Methyltransferase</keyword>
<dbReference type="AlphaFoldDB" id="A0A4U5TXV7"/>
<keyword evidence="1" id="KW-0808">Transferase</keyword>
<dbReference type="Proteomes" id="UP000298787">
    <property type="component" value="Unassembled WGS sequence"/>
</dbReference>
<evidence type="ECO:0000313" key="2">
    <source>
        <dbReference type="Proteomes" id="UP000298787"/>
    </source>
</evidence>
<accession>A0A4U5TXV7</accession>
<dbReference type="InterPro" id="IPR021109">
    <property type="entry name" value="Peptidase_aspartic_dom_sf"/>
</dbReference>
<sequence>MDVSCEAYDHFRKCLSQLQELVDGRCSFKVEPLPSNFSQFLLYERIEQLSRLERIEDALQPTRGYSDLAAGSSHFPICCCCSATFTTVLRKVFGIASIGPDITGGLMDLSQGKQTVANYAIEFRIRAARATGLRPPFAVLTCGRSLCHVYLLLAEGSHTLATFIDSGSDVSLIDEDLAQQLGINRIPLPATVPVKALDGHLLGKVTHQTTPIRMPIFGNHHEIIQFHVLRSPGASCTNTCVDFLLKLAVRQNPETVCRTHKKIQMYQSVRTHGSKHVSFVHPNQRGIEHTCTSSLSTPPFTYANLFKLALDLRFTSLSDQITRRTK</sequence>
<dbReference type="EMBL" id="ML240975">
    <property type="protein sequence ID" value="TKS65681.1"/>
    <property type="molecule type" value="Genomic_DNA"/>
</dbReference>